<evidence type="ECO:0000256" key="10">
    <source>
        <dbReference type="ARBA" id="ARBA00023136"/>
    </source>
</evidence>
<evidence type="ECO:0000313" key="12">
    <source>
        <dbReference type="Proteomes" id="UP001142055"/>
    </source>
</evidence>
<evidence type="ECO:0000256" key="8">
    <source>
        <dbReference type="ARBA" id="ARBA00022982"/>
    </source>
</evidence>
<comment type="function">
    <text evidence="1">Accessory subunit of the mitochondrial membrane respiratory chain NADH dehydrogenase (Complex I), that is believed not to be involved in catalysis. Complex I functions in the transfer of electrons from NADH to the respiratory chain. The immediate electron acceptor for the enzyme is believed to be ubiquinone.</text>
</comment>
<evidence type="ECO:0000256" key="2">
    <source>
        <dbReference type="ARBA" id="ARBA00004443"/>
    </source>
</evidence>
<dbReference type="InterPro" id="IPR006806">
    <property type="entry name" value="NDUFA5"/>
</dbReference>
<organism evidence="11 12">
    <name type="scientific">Blomia tropicalis</name>
    <name type="common">Mite</name>
    <dbReference type="NCBI Taxonomy" id="40697"/>
    <lineage>
        <taxon>Eukaryota</taxon>
        <taxon>Metazoa</taxon>
        <taxon>Ecdysozoa</taxon>
        <taxon>Arthropoda</taxon>
        <taxon>Chelicerata</taxon>
        <taxon>Arachnida</taxon>
        <taxon>Acari</taxon>
        <taxon>Acariformes</taxon>
        <taxon>Sarcoptiformes</taxon>
        <taxon>Astigmata</taxon>
        <taxon>Glycyphagoidea</taxon>
        <taxon>Echimyopodidae</taxon>
        <taxon>Blomia</taxon>
    </lineage>
</organism>
<keyword evidence="12" id="KW-1185">Reference proteome</keyword>
<gene>
    <name evidence="11" type="ORF">RDWZM_000655</name>
</gene>
<evidence type="ECO:0000313" key="11">
    <source>
        <dbReference type="EMBL" id="KAJ6222110.1"/>
    </source>
</evidence>
<dbReference type="PANTHER" id="PTHR12653:SF0">
    <property type="entry name" value="NADH DEHYDROGENASE [UBIQUINONE] 1 ALPHA SUBCOMPLEX SUBUNIT 5"/>
    <property type="match status" value="1"/>
</dbReference>
<keyword evidence="6" id="KW-0679">Respiratory chain</keyword>
<keyword evidence="7" id="KW-0999">Mitochondrion inner membrane</keyword>
<comment type="subcellular location">
    <subcellularLocation>
        <location evidence="2">Mitochondrion inner membrane</location>
        <topology evidence="2">Peripheral membrane protein</topology>
        <orientation evidence="2">Matrix side</orientation>
    </subcellularLocation>
</comment>
<evidence type="ECO:0000256" key="7">
    <source>
        <dbReference type="ARBA" id="ARBA00022792"/>
    </source>
</evidence>
<evidence type="ECO:0000256" key="3">
    <source>
        <dbReference type="ARBA" id="ARBA00010261"/>
    </source>
</evidence>
<comment type="similarity">
    <text evidence="3">Belongs to the complex I NDUFA5 subunit family.</text>
</comment>
<dbReference type="AlphaFoldDB" id="A0A9Q0MEA4"/>
<protein>
    <recommendedName>
        <fullName evidence="13">NADH dehydrogenase [ubiquinone] 1 alpha subcomplex subunit 5</fullName>
    </recommendedName>
</protein>
<evidence type="ECO:0000256" key="5">
    <source>
        <dbReference type="ARBA" id="ARBA00022448"/>
    </source>
</evidence>
<dbReference type="GO" id="GO:0005743">
    <property type="term" value="C:mitochondrial inner membrane"/>
    <property type="evidence" value="ECO:0007669"/>
    <property type="project" value="UniProtKB-SubCell"/>
</dbReference>
<evidence type="ECO:0008006" key="13">
    <source>
        <dbReference type="Google" id="ProtNLM"/>
    </source>
</evidence>
<keyword evidence="9" id="KW-0496">Mitochondrion</keyword>
<keyword evidence="10" id="KW-0472">Membrane</keyword>
<sequence length="116" mass="13214">MAHLIKKSTGLTGLKVLKNPREELISVYNKIIKTLQAVPDNAAYKGYAMTTVKERLTVVQNEMDPNMIEKKIGCGQCEELLVQAENELSLARRFVIDKPWEPLANQPPPNQWKWPI</sequence>
<evidence type="ECO:0000256" key="9">
    <source>
        <dbReference type="ARBA" id="ARBA00023128"/>
    </source>
</evidence>
<reference evidence="11" key="1">
    <citation type="submission" date="2022-12" db="EMBL/GenBank/DDBJ databases">
        <title>Genome assemblies of Blomia tropicalis.</title>
        <authorList>
            <person name="Cui Y."/>
        </authorList>
    </citation>
    <scope>NUCLEOTIDE SEQUENCE</scope>
    <source>
        <tissue evidence="11">Adult mites</tissue>
    </source>
</reference>
<dbReference type="PANTHER" id="PTHR12653">
    <property type="entry name" value="NADH-UBIQUINONE OXIDOREDUCTASE 13 KD-B SUBUNIT"/>
    <property type="match status" value="1"/>
</dbReference>
<evidence type="ECO:0000256" key="1">
    <source>
        <dbReference type="ARBA" id="ARBA00003195"/>
    </source>
</evidence>
<dbReference type="EMBL" id="JAPWDV010000001">
    <property type="protein sequence ID" value="KAJ6222110.1"/>
    <property type="molecule type" value="Genomic_DNA"/>
</dbReference>
<dbReference type="OMA" id="ENQWKWP"/>
<comment type="caution">
    <text evidence="11">The sequence shown here is derived from an EMBL/GenBank/DDBJ whole genome shotgun (WGS) entry which is preliminary data.</text>
</comment>
<dbReference type="Proteomes" id="UP001142055">
    <property type="component" value="Chromosome 1"/>
</dbReference>
<accession>A0A9Q0MEA4</accession>
<keyword evidence="5" id="KW-0813">Transport</keyword>
<name>A0A9Q0MEA4_BLOTA</name>
<dbReference type="Pfam" id="PF04716">
    <property type="entry name" value="ETC_C1_NDUFA5"/>
    <property type="match status" value="1"/>
</dbReference>
<comment type="subunit">
    <text evidence="4">Complex I is composed of 45 different subunits.</text>
</comment>
<dbReference type="GO" id="GO:0022904">
    <property type="term" value="P:respiratory electron transport chain"/>
    <property type="evidence" value="ECO:0007669"/>
    <property type="project" value="InterPro"/>
</dbReference>
<proteinExistence type="inferred from homology"/>
<evidence type="ECO:0000256" key="6">
    <source>
        <dbReference type="ARBA" id="ARBA00022660"/>
    </source>
</evidence>
<evidence type="ECO:0000256" key="4">
    <source>
        <dbReference type="ARBA" id="ARBA00011533"/>
    </source>
</evidence>
<keyword evidence="8" id="KW-0249">Electron transport</keyword>